<dbReference type="GO" id="GO:0042104">
    <property type="term" value="P:positive regulation of activated T cell proliferation"/>
    <property type="evidence" value="ECO:0007669"/>
    <property type="project" value="TreeGrafter"/>
</dbReference>
<keyword evidence="3 5" id="KW-0964">Secreted</keyword>
<dbReference type="InterPro" id="IPR022353">
    <property type="entry name" value="Insulin_CS"/>
</dbReference>
<dbReference type="InterPro" id="IPR016179">
    <property type="entry name" value="Insulin-like"/>
</dbReference>
<proteinExistence type="evidence at transcript level"/>
<dbReference type="PANTHER" id="PTHR46886">
    <property type="entry name" value="INSULIN-LIKE GROWTH FACTOR II"/>
    <property type="match status" value="1"/>
</dbReference>
<dbReference type="RefSeq" id="NP_001082137.1">
    <property type="nucleotide sequence ID" value="NM_001088668.1"/>
</dbReference>
<dbReference type="GeneID" id="398245"/>
<dbReference type="GO" id="GO:0043539">
    <property type="term" value="F:protein serine/threonine kinase activator activity"/>
    <property type="evidence" value="ECO:0007669"/>
    <property type="project" value="TreeGrafter"/>
</dbReference>
<reference evidence="7" key="1">
    <citation type="submission" date="2008-11" db="EMBL/GenBank/DDBJ databases">
        <authorList>
            <consortium name="NIH - Xenopus Gene Collection (XGC) project"/>
        </authorList>
    </citation>
    <scope>NUCLEOTIDE SEQUENCE [LARGE SCALE MRNA]</scope>
    <source>
        <tissue evidence="7">Gastrula</tissue>
    </source>
</reference>
<dbReference type="PANTHER" id="PTHR46886:SF2">
    <property type="entry name" value="INSULIN-LIKE GROWTH FACTOR III"/>
    <property type="match status" value="1"/>
</dbReference>
<dbReference type="SMR" id="B7ZP58"/>
<dbReference type="CTD" id="398245"/>
<evidence type="ECO:0000313" key="7">
    <source>
        <dbReference type="EMBL" id="AAI69337.1"/>
    </source>
</evidence>
<dbReference type="KEGG" id="xla:398245"/>
<evidence type="ECO:0000256" key="5">
    <source>
        <dbReference type="RuleBase" id="RU000406"/>
    </source>
</evidence>
<evidence type="ECO:0000256" key="3">
    <source>
        <dbReference type="ARBA" id="ARBA00022525"/>
    </source>
</evidence>
<protein>
    <submittedName>
        <fullName evidence="7">Insulin-like growth factor 3</fullName>
    </submittedName>
</protein>
<evidence type="ECO:0000313" key="9">
    <source>
        <dbReference type="Xenbase" id="XB-GENE-5807497"/>
    </source>
</evidence>
<comment type="subcellular location">
    <subcellularLocation>
        <location evidence="1 5">Secreted</location>
    </subcellularLocation>
</comment>
<dbReference type="SUPFAM" id="SSF56994">
    <property type="entry name" value="Insulin-like"/>
    <property type="match status" value="1"/>
</dbReference>
<dbReference type="Pfam" id="PF00049">
    <property type="entry name" value="Insulin"/>
    <property type="match status" value="2"/>
</dbReference>
<dbReference type="GO" id="GO:0046628">
    <property type="term" value="P:positive regulation of insulin receptor signaling pathway"/>
    <property type="evidence" value="ECO:0007669"/>
    <property type="project" value="TreeGrafter"/>
</dbReference>
<dbReference type="GO" id="GO:0008083">
    <property type="term" value="F:growth factor activity"/>
    <property type="evidence" value="ECO:0007669"/>
    <property type="project" value="TreeGrafter"/>
</dbReference>
<name>B7ZP58_XENLA</name>
<dbReference type="OrthoDB" id="8936076at2759"/>
<dbReference type="Proteomes" id="UP000186698">
    <property type="component" value="Chromosome 7L"/>
</dbReference>
<feature type="domain" description="Insulin-like" evidence="6">
    <location>
        <begin position="58"/>
        <end position="112"/>
    </location>
</feature>
<accession>B7ZP58</accession>
<evidence type="ECO:0000256" key="4">
    <source>
        <dbReference type="ARBA" id="ARBA00022729"/>
    </source>
</evidence>
<dbReference type="AlphaFoldDB" id="B7ZP58"/>
<evidence type="ECO:0000259" key="6">
    <source>
        <dbReference type="SMART" id="SM00078"/>
    </source>
</evidence>
<keyword evidence="8" id="KW-1185">Reference proteome</keyword>
<dbReference type="Bgee" id="398245">
    <property type="expression patterns" value="Expressed in liver and 9 other cell types or tissues"/>
</dbReference>
<dbReference type="GO" id="GO:0005159">
    <property type="term" value="F:insulin-like growth factor receptor binding"/>
    <property type="evidence" value="ECO:0007669"/>
    <property type="project" value="TreeGrafter"/>
</dbReference>
<dbReference type="Xenbase" id="XB-GENE-5807497">
    <property type="gene designation" value="igf3.L"/>
</dbReference>
<dbReference type="GO" id="GO:0005615">
    <property type="term" value="C:extracellular space"/>
    <property type="evidence" value="ECO:0007669"/>
    <property type="project" value="TreeGrafter"/>
</dbReference>
<dbReference type="GO" id="GO:0045944">
    <property type="term" value="P:positive regulation of transcription by RNA polymerase II"/>
    <property type="evidence" value="ECO:0007669"/>
    <property type="project" value="TreeGrafter"/>
</dbReference>
<evidence type="ECO:0000313" key="8">
    <source>
        <dbReference type="Proteomes" id="UP000186698"/>
    </source>
</evidence>
<dbReference type="GO" id="GO:0043410">
    <property type="term" value="P:positive regulation of MAPK cascade"/>
    <property type="evidence" value="ECO:0007669"/>
    <property type="project" value="TreeGrafter"/>
</dbReference>
<dbReference type="PROSITE" id="PS00262">
    <property type="entry name" value="INSULIN"/>
    <property type="match status" value="1"/>
</dbReference>
<organism evidence="7">
    <name type="scientific">Xenopus laevis</name>
    <name type="common">African clawed frog</name>
    <dbReference type="NCBI Taxonomy" id="8355"/>
    <lineage>
        <taxon>Eukaryota</taxon>
        <taxon>Metazoa</taxon>
        <taxon>Chordata</taxon>
        <taxon>Craniata</taxon>
        <taxon>Vertebrata</taxon>
        <taxon>Euteleostomi</taxon>
        <taxon>Amphibia</taxon>
        <taxon>Batrachia</taxon>
        <taxon>Anura</taxon>
        <taxon>Pipoidea</taxon>
        <taxon>Pipidae</taxon>
        <taxon>Xenopodinae</taxon>
        <taxon>Xenopus</taxon>
        <taxon>Xenopus</taxon>
    </lineage>
</organism>
<dbReference type="InterPro" id="IPR036438">
    <property type="entry name" value="Insulin-like_sf"/>
</dbReference>
<evidence type="ECO:0000256" key="1">
    <source>
        <dbReference type="ARBA" id="ARBA00004613"/>
    </source>
</evidence>
<sequence>MPVTAMCLQDSKKLKKAKLTRKKVTPFPFSRMVLCLSLVFTLYVEATNARCLRPRSKELLCGSELVDILQFICGPTGFYVSKGASFRNRNRPGIVEECCFCGCSVAILESYCAAPVTNFTGREEQKS</sequence>
<dbReference type="GO" id="GO:0005179">
    <property type="term" value="F:hormone activity"/>
    <property type="evidence" value="ECO:0007669"/>
    <property type="project" value="InterPro"/>
</dbReference>
<keyword evidence="4" id="KW-0732">Signal</keyword>
<dbReference type="InterPro" id="IPR022352">
    <property type="entry name" value="Ins/IGF/rlx"/>
</dbReference>
<dbReference type="Gene3D" id="1.10.100.10">
    <property type="entry name" value="Insulin-like"/>
    <property type="match status" value="1"/>
</dbReference>
<evidence type="ECO:0000256" key="2">
    <source>
        <dbReference type="ARBA" id="ARBA00009034"/>
    </source>
</evidence>
<dbReference type="GO" id="GO:0051147">
    <property type="term" value="P:regulation of muscle cell differentiation"/>
    <property type="evidence" value="ECO:0007669"/>
    <property type="project" value="TreeGrafter"/>
</dbReference>
<dbReference type="EMBL" id="BC169337">
    <property type="protein sequence ID" value="AAI69337.1"/>
    <property type="molecule type" value="mRNA"/>
</dbReference>
<dbReference type="GO" id="GO:1905564">
    <property type="term" value="P:positive regulation of vascular endothelial cell proliferation"/>
    <property type="evidence" value="ECO:0007669"/>
    <property type="project" value="TreeGrafter"/>
</dbReference>
<comment type="similarity">
    <text evidence="2 5">Belongs to the insulin family.</text>
</comment>
<dbReference type="CDD" id="cd04368">
    <property type="entry name" value="IlGF"/>
    <property type="match status" value="1"/>
</dbReference>
<dbReference type="SMART" id="SM00078">
    <property type="entry name" value="IlGF"/>
    <property type="match status" value="1"/>
</dbReference>
<dbReference type="PRINTS" id="PR00276">
    <property type="entry name" value="INSULINFAMLY"/>
</dbReference>
<gene>
    <name evidence="9" type="primary">igf3.L</name>
    <name evidence="9" type="synonym">igf3</name>
    <name evidence="7" type="synonym">LOC398245</name>
</gene>
<dbReference type="AGR" id="Xenbase:XB-GENE-5807497"/>
<dbReference type="EMBL" id="BC169339">
    <property type="protein sequence ID" value="AAI69339.1"/>
    <property type="molecule type" value="mRNA"/>
</dbReference>